<dbReference type="SUPFAM" id="SSF51569">
    <property type="entry name" value="Aldolase"/>
    <property type="match status" value="1"/>
</dbReference>
<feature type="domain" description="Pyruvate carboxyltransferase" evidence="7">
    <location>
        <begin position="45"/>
        <end position="328"/>
    </location>
</feature>
<dbReference type="InParanoid" id="A0A409WY43"/>
<name>A0A409WY43_PSICY</name>
<dbReference type="OrthoDB" id="1905920at2759"/>
<dbReference type="CDD" id="cd07938">
    <property type="entry name" value="DRE_TIM_HMGL"/>
    <property type="match status" value="1"/>
</dbReference>
<dbReference type="FunFam" id="3.20.20.70:FF:000201">
    <property type="entry name" value="Hydroxymethylglutaryl-CoA lyase"/>
    <property type="match status" value="1"/>
</dbReference>
<dbReference type="PROSITE" id="PS50991">
    <property type="entry name" value="PYR_CT"/>
    <property type="match status" value="1"/>
</dbReference>
<organism evidence="8 9">
    <name type="scientific">Psilocybe cyanescens</name>
    <dbReference type="NCBI Taxonomy" id="93625"/>
    <lineage>
        <taxon>Eukaryota</taxon>
        <taxon>Fungi</taxon>
        <taxon>Dikarya</taxon>
        <taxon>Basidiomycota</taxon>
        <taxon>Agaricomycotina</taxon>
        <taxon>Agaricomycetes</taxon>
        <taxon>Agaricomycetidae</taxon>
        <taxon>Agaricales</taxon>
        <taxon>Agaricineae</taxon>
        <taxon>Strophariaceae</taxon>
        <taxon>Psilocybe</taxon>
    </lineage>
</organism>
<comment type="catalytic activity">
    <reaction evidence="6">
        <text>(3S)-3-hydroxy-3-methylglutaryl-CoA = acetoacetate + acetyl-CoA</text>
        <dbReference type="Rhea" id="RHEA:24404"/>
        <dbReference type="ChEBI" id="CHEBI:13705"/>
        <dbReference type="ChEBI" id="CHEBI:43074"/>
        <dbReference type="ChEBI" id="CHEBI:57288"/>
        <dbReference type="EC" id="4.1.3.4"/>
    </reaction>
</comment>
<proteinExistence type="inferred from homology"/>
<dbReference type="STRING" id="93625.A0A409WY43"/>
<dbReference type="GO" id="GO:0006552">
    <property type="term" value="P:L-leucine catabolic process"/>
    <property type="evidence" value="ECO:0007669"/>
    <property type="project" value="TreeGrafter"/>
</dbReference>
<evidence type="ECO:0000313" key="9">
    <source>
        <dbReference type="Proteomes" id="UP000283269"/>
    </source>
</evidence>
<dbReference type="Proteomes" id="UP000283269">
    <property type="component" value="Unassembled WGS sequence"/>
</dbReference>
<comment type="pathway">
    <text evidence="1">Metabolic intermediate metabolism; (S)-3-hydroxy-3-methylglutaryl-CoA degradation; acetoacetate from (S)-3-hydroxy-3-methylglutaryl-CoA: step 1/1.</text>
</comment>
<dbReference type="PANTHER" id="PTHR42738">
    <property type="entry name" value="HYDROXYMETHYLGLUTARYL-COA LYASE"/>
    <property type="match status" value="1"/>
</dbReference>
<dbReference type="InterPro" id="IPR000073">
    <property type="entry name" value="AB_hydrolase_1"/>
</dbReference>
<dbReference type="AlphaFoldDB" id="A0A409WY43"/>
<dbReference type="EMBL" id="NHYD01003017">
    <property type="protein sequence ID" value="PPQ83402.1"/>
    <property type="molecule type" value="Genomic_DNA"/>
</dbReference>
<evidence type="ECO:0000256" key="2">
    <source>
        <dbReference type="ARBA" id="ARBA00009405"/>
    </source>
</evidence>
<comment type="caution">
    <text evidence="8">The sequence shown here is derived from an EMBL/GenBank/DDBJ whole genome shotgun (WGS) entry which is preliminary data.</text>
</comment>
<keyword evidence="9" id="KW-1185">Reference proteome</keyword>
<evidence type="ECO:0000256" key="6">
    <source>
        <dbReference type="ARBA" id="ARBA00049877"/>
    </source>
</evidence>
<dbReference type="InterPro" id="IPR013785">
    <property type="entry name" value="Aldolase_TIM"/>
</dbReference>
<reference evidence="8 9" key="1">
    <citation type="journal article" date="2018" name="Evol. Lett.">
        <title>Horizontal gene cluster transfer increased hallucinogenic mushroom diversity.</title>
        <authorList>
            <person name="Reynolds H.T."/>
            <person name="Vijayakumar V."/>
            <person name="Gluck-Thaler E."/>
            <person name="Korotkin H.B."/>
            <person name="Matheny P.B."/>
            <person name="Slot J.C."/>
        </authorList>
    </citation>
    <scope>NUCLEOTIDE SEQUENCE [LARGE SCALE GENOMIC DNA]</scope>
    <source>
        <strain evidence="8 9">2631</strain>
    </source>
</reference>
<comment type="similarity">
    <text evidence="2">Belongs to the HMG-CoA lyase family.</text>
</comment>
<evidence type="ECO:0000313" key="8">
    <source>
        <dbReference type="EMBL" id="PPQ83402.1"/>
    </source>
</evidence>
<evidence type="ECO:0000256" key="5">
    <source>
        <dbReference type="ARBA" id="ARBA00023239"/>
    </source>
</evidence>
<dbReference type="InterPro" id="IPR000891">
    <property type="entry name" value="PYR_CT"/>
</dbReference>
<evidence type="ECO:0000256" key="3">
    <source>
        <dbReference type="ARBA" id="ARBA00012910"/>
    </source>
</evidence>
<dbReference type="PANTHER" id="PTHR42738:SF7">
    <property type="entry name" value="HYDROXYMETHYLGLUTARYL-COA LYASE"/>
    <property type="match status" value="1"/>
</dbReference>
<dbReference type="SUPFAM" id="SSF53474">
    <property type="entry name" value="alpha/beta-Hydrolases"/>
    <property type="match status" value="1"/>
</dbReference>
<dbReference type="Gene3D" id="3.20.20.70">
    <property type="entry name" value="Aldolase class I"/>
    <property type="match status" value="1"/>
</dbReference>
<dbReference type="GO" id="GO:0046951">
    <property type="term" value="P:ketone body biosynthetic process"/>
    <property type="evidence" value="ECO:0007669"/>
    <property type="project" value="TreeGrafter"/>
</dbReference>
<dbReference type="InterPro" id="IPR043594">
    <property type="entry name" value="HMGL"/>
</dbReference>
<sequence length="591" mass="64951">MISSRIHNLKPLRWCTSGPFRVVAGRRHYASIPKPPRAKLDENVVNIVEVGPRDGLQNEKGAIIPVDVKIDLINRLVRAGITNVEAGSFVSPKWVPQMAGTAEVLKGISRLPNVHYAVLVPNQKGLDDLLALLDQNPTSPPLTDEVSVFTGATDAFSKANTNCTVAESLDRLRPVTRNALDSGLRVRGYVSVVIVCPFSGRVDYKRVREVAKELIDMGCYEVSLGDTVGQGRPHDIAEMLEEVKKGIPVSKLAFHDTYGTGVANIFSALEHGVRTFDSSVGGLGGCPYSPGATGNVATEDVLYALQESKYHISGSSFGGGTIDLEKISDIGWWISERLGRENVSRVSRAIRARRNREDEKRLRIMTTGFLTQSFVFDPRPSYPLLSVVKRYWKQDSPYFDDLDALTLFFIHGAGFHKEQWEPSIDDLQSILDRKSGTSNVKIREIWTMDAPNHGDAGVLNEHALKLGYQHICTFSYDASSLVAAEELARIIHLFLSGLGTGVDHDFTGHNLVGIGHSMGAACLTLSLGYYPKINFVSIILCEIIIAPGKFMLPLGDLLISGTESKRDIWASKEEAYIFFKSKGSRFGTIAF</sequence>
<dbReference type="InterPro" id="IPR029058">
    <property type="entry name" value="AB_hydrolase_fold"/>
</dbReference>
<dbReference type="Gene3D" id="3.40.50.1820">
    <property type="entry name" value="alpha/beta hydrolase"/>
    <property type="match status" value="1"/>
</dbReference>
<dbReference type="EC" id="4.1.3.4" evidence="3"/>
<accession>A0A409WY43</accession>
<keyword evidence="5" id="KW-0456">Lyase</keyword>
<evidence type="ECO:0000259" key="7">
    <source>
        <dbReference type="PROSITE" id="PS50991"/>
    </source>
</evidence>
<evidence type="ECO:0000256" key="1">
    <source>
        <dbReference type="ARBA" id="ARBA00005143"/>
    </source>
</evidence>
<evidence type="ECO:0000256" key="4">
    <source>
        <dbReference type="ARBA" id="ARBA00022723"/>
    </source>
</evidence>
<gene>
    <name evidence="8" type="ORF">CVT25_003849</name>
</gene>
<dbReference type="GO" id="GO:0004419">
    <property type="term" value="F:hydroxymethylglutaryl-CoA lyase activity"/>
    <property type="evidence" value="ECO:0007669"/>
    <property type="project" value="UniProtKB-EC"/>
</dbReference>
<dbReference type="UniPathway" id="UPA00896">
    <property type="reaction ID" value="UER00863"/>
</dbReference>
<dbReference type="Pfam" id="PF12697">
    <property type="entry name" value="Abhydrolase_6"/>
    <property type="match status" value="1"/>
</dbReference>
<dbReference type="NCBIfam" id="NF004283">
    <property type="entry name" value="PRK05692.1"/>
    <property type="match status" value="1"/>
</dbReference>
<dbReference type="GO" id="GO:0046872">
    <property type="term" value="F:metal ion binding"/>
    <property type="evidence" value="ECO:0007669"/>
    <property type="project" value="UniProtKB-KW"/>
</dbReference>
<keyword evidence="4" id="KW-0479">Metal-binding</keyword>
<protein>
    <recommendedName>
        <fullName evidence="3">hydroxymethylglutaryl-CoA lyase</fullName>
        <ecNumber evidence="3">4.1.3.4</ecNumber>
    </recommendedName>
</protein>
<dbReference type="Pfam" id="PF00682">
    <property type="entry name" value="HMGL-like"/>
    <property type="match status" value="1"/>
</dbReference>